<name>A0A117M087_9BACT</name>
<reference evidence="2" key="1">
    <citation type="journal article" date="2015" name="MBio">
        <title>Genome-Resolved Metagenomic Analysis Reveals Roles for Candidate Phyla and Other Microbial Community Members in Biogeochemical Transformations in Oil Reservoirs.</title>
        <authorList>
            <person name="Hu P."/>
            <person name="Tom L."/>
            <person name="Singh A."/>
            <person name="Thomas B.C."/>
            <person name="Baker B.J."/>
            <person name="Piceno Y.M."/>
            <person name="Andersen G.L."/>
            <person name="Banfield J.F."/>
        </authorList>
    </citation>
    <scope>NUCLEOTIDE SEQUENCE [LARGE SCALE GENOMIC DNA]</scope>
</reference>
<gene>
    <name evidence="1" type="ORF">XD93_0440</name>
</gene>
<proteinExistence type="predicted"/>
<sequence>MFKKITKPFQEVLLDKGLCVGCTAPLQNAKKLGNLTENSELVICKCKREYIHDKRMNKYRRATFQEEQQYLRSLKK</sequence>
<accession>A0A117M087</accession>
<protein>
    <submittedName>
        <fullName evidence="1">Uncharacterized protein</fullName>
    </submittedName>
</protein>
<comment type="caution">
    <text evidence="1">The sequence shown here is derived from an EMBL/GenBank/DDBJ whole genome shotgun (WGS) entry which is preliminary data.</text>
</comment>
<evidence type="ECO:0000313" key="2">
    <source>
        <dbReference type="Proteomes" id="UP000053904"/>
    </source>
</evidence>
<dbReference type="EMBL" id="LGGO01000049">
    <property type="protein sequence ID" value="KUK77262.1"/>
    <property type="molecule type" value="Genomic_DNA"/>
</dbReference>
<organism evidence="1 2">
    <name type="scientific">candidate division WS6 bacterium 34_10</name>
    <dbReference type="NCBI Taxonomy" id="1641389"/>
    <lineage>
        <taxon>Bacteria</taxon>
        <taxon>Candidatus Dojkabacteria</taxon>
    </lineage>
</organism>
<dbReference type="Proteomes" id="UP000053904">
    <property type="component" value="Unassembled WGS sequence"/>
</dbReference>
<dbReference type="AlphaFoldDB" id="A0A117M087"/>
<evidence type="ECO:0000313" key="1">
    <source>
        <dbReference type="EMBL" id="KUK77262.1"/>
    </source>
</evidence>